<proteinExistence type="predicted"/>
<gene>
    <name evidence="2" type="ORF">CCMA1212_001416</name>
</gene>
<evidence type="ECO:0000256" key="1">
    <source>
        <dbReference type="SAM" id="MobiDB-lite"/>
    </source>
</evidence>
<dbReference type="EMBL" id="PPTA01000002">
    <property type="protein sequence ID" value="TFB05615.1"/>
    <property type="molecule type" value="Genomic_DNA"/>
</dbReference>
<organism evidence="2 3">
    <name type="scientific">Trichoderma ghanense</name>
    <dbReference type="NCBI Taxonomy" id="65468"/>
    <lineage>
        <taxon>Eukaryota</taxon>
        <taxon>Fungi</taxon>
        <taxon>Dikarya</taxon>
        <taxon>Ascomycota</taxon>
        <taxon>Pezizomycotina</taxon>
        <taxon>Sordariomycetes</taxon>
        <taxon>Hypocreomycetidae</taxon>
        <taxon>Hypocreales</taxon>
        <taxon>Hypocreaceae</taxon>
        <taxon>Trichoderma</taxon>
    </lineage>
</organism>
<accession>A0ABY2HBC9</accession>
<protein>
    <submittedName>
        <fullName evidence="2">Uncharacterized protein</fullName>
    </submittedName>
</protein>
<dbReference type="RefSeq" id="XP_073561816.1">
    <property type="nucleotide sequence ID" value="XM_073698842.1"/>
</dbReference>
<comment type="caution">
    <text evidence="2">The sequence shown here is derived from an EMBL/GenBank/DDBJ whole genome shotgun (WGS) entry which is preliminary data.</text>
</comment>
<evidence type="ECO:0000313" key="3">
    <source>
        <dbReference type="Proteomes" id="UP001642720"/>
    </source>
</evidence>
<dbReference type="Proteomes" id="UP001642720">
    <property type="component" value="Unassembled WGS sequence"/>
</dbReference>
<sequence length="115" mass="12339">MGTVRGSADTQGRNFGLHNSASWTLMESPDTRSGVAAAMQCAVIVRRRALQEPLACYGASHCGGQPSNCGTRMNSRAFQPASQGRSNRLRSQAPSHQQASGYTMRRHGQDWAASS</sequence>
<feature type="region of interest" description="Disordered" evidence="1">
    <location>
        <begin position="63"/>
        <end position="115"/>
    </location>
</feature>
<reference evidence="2 3" key="1">
    <citation type="submission" date="2018-01" db="EMBL/GenBank/DDBJ databases">
        <title>Genome characterization of the sugarcane-associated fungus Trichoderma ghanense CCMA-1212 and their application in lignocelulose bioconversion.</title>
        <authorList>
            <person name="Steindorff A.S."/>
            <person name="Mendes T.D."/>
            <person name="Vilela E.S.D."/>
            <person name="Rodrigues D.S."/>
            <person name="Formighieri E.F."/>
            <person name="Melo I.S."/>
            <person name="Favaro L.C.L."/>
        </authorList>
    </citation>
    <scope>NUCLEOTIDE SEQUENCE [LARGE SCALE GENOMIC DNA]</scope>
    <source>
        <strain evidence="2 3">CCMA-1212</strain>
    </source>
</reference>
<feature type="compositionally biased region" description="Polar residues" evidence="1">
    <location>
        <begin position="65"/>
        <end position="101"/>
    </location>
</feature>
<name>A0ABY2HBC9_9HYPO</name>
<dbReference type="GeneID" id="300573292"/>
<evidence type="ECO:0000313" key="2">
    <source>
        <dbReference type="EMBL" id="TFB05615.1"/>
    </source>
</evidence>
<keyword evidence="3" id="KW-1185">Reference proteome</keyword>